<evidence type="ECO:0000313" key="11">
    <source>
        <dbReference type="Proteomes" id="UP001162131"/>
    </source>
</evidence>
<protein>
    <submittedName>
        <fullName evidence="10">Uncharacterized protein</fullName>
    </submittedName>
</protein>
<evidence type="ECO:0000256" key="5">
    <source>
        <dbReference type="ARBA" id="ARBA00022786"/>
    </source>
</evidence>
<dbReference type="Proteomes" id="UP001162131">
    <property type="component" value="Unassembled WGS sequence"/>
</dbReference>
<dbReference type="GO" id="GO:0016567">
    <property type="term" value="P:protein ubiquitination"/>
    <property type="evidence" value="ECO:0007669"/>
    <property type="project" value="InterPro"/>
</dbReference>
<feature type="domain" description="RING-type" evidence="8">
    <location>
        <begin position="67"/>
        <end position="115"/>
    </location>
</feature>
<dbReference type="InterPro" id="IPR017907">
    <property type="entry name" value="Znf_RING_CS"/>
</dbReference>
<sequence length="287" mass="32575">MEIQRRRPSVDAEIFAELLKIHTVAIQNPAIEDAKEKQPDTEITVAPLITSNENKEPEKAPIIKKYCKICMNDEEDIIAFDCAHQFCNNCVNMLLLYYIESGNVSEEFATCPDCKRPISDDIFQILPEEAYSRYKYLFEKHKVNKIVASGVAILCPVTDCPGYAHIIPEQPISACTECMATICVLCKSGTHPMQTCEEYAAENKDTQMDSLLRSRYWKRCPTCGVAVERTEGCNFMVCYSTFCQGSHAFCYACGKYLVEDTYYMHFTNPSIDDNNCNTLLGDTDHDY</sequence>
<dbReference type="GO" id="GO:0008270">
    <property type="term" value="F:zinc ion binding"/>
    <property type="evidence" value="ECO:0007669"/>
    <property type="project" value="UniProtKB-KW"/>
</dbReference>
<dbReference type="EMBL" id="CAJZBQ010000016">
    <property type="protein sequence ID" value="CAG9316583.1"/>
    <property type="molecule type" value="Genomic_DNA"/>
</dbReference>
<evidence type="ECO:0000259" key="9">
    <source>
        <dbReference type="PROSITE" id="PS51873"/>
    </source>
</evidence>
<keyword evidence="11" id="KW-1185">Reference proteome</keyword>
<name>A0AAU9ITX0_9CILI</name>
<keyword evidence="1" id="KW-0808">Transferase</keyword>
<dbReference type="Gene3D" id="3.30.40.10">
    <property type="entry name" value="Zinc/RING finger domain, C3HC4 (zinc finger)"/>
    <property type="match status" value="1"/>
</dbReference>
<evidence type="ECO:0000313" key="10">
    <source>
        <dbReference type="EMBL" id="CAG9316583.1"/>
    </source>
</evidence>
<dbReference type="AlphaFoldDB" id="A0AAU9ITX0"/>
<dbReference type="SUPFAM" id="SSF57850">
    <property type="entry name" value="RING/U-box"/>
    <property type="match status" value="3"/>
</dbReference>
<dbReference type="InterPro" id="IPR013083">
    <property type="entry name" value="Znf_RING/FYVE/PHD"/>
</dbReference>
<keyword evidence="2" id="KW-0479">Metal-binding</keyword>
<keyword evidence="4 7" id="KW-0863">Zinc-finger</keyword>
<evidence type="ECO:0000256" key="4">
    <source>
        <dbReference type="ARBA" id="ARBA00022771"/>
    </source>
</evidence>
<dbReference type="InterPro" id="IPR001841">
    <property type="entry name" value="Znf_RING"/>
</dbReference>
<dbReference type="PROSITE" id="PS50089">
    <property type="entry name" value="ZF_RING_2"/>
    <property type="match status" value="1"/>
</dbReference>
<keyword evidence="5" id="KW-0833">Ubl conjugation pathway</keyword>
<keyword evidence="6" id="KW-0862">Zinc</keyword>
<proteinExistence type="predicted"/>
<dbReference type="InterPro" id="IPR031127">
    <property type="entry name" value="E3_UB_ligase_RBR"/>
</dbReference>
<dbReference type="PANTHER" id="PTHR11685">
    <property type="entry name" value="RBR FAMILY RING FINGER AND IBR DOMAIN-CONTAINING"/>
    <property type="match status" value="1"/>
</dbReference>
<dbReference type="SMART" id="SM00184">
    <property type="entry name" value="RING"/>
    <property type="match status" value="1"/>
</dbReference>
<organism evidence="10 11">
    <name type="scientific">Blepharisma stoltei</name>
    <dbReference type="NCBI Taxonomy" id="1481888"/>
    <lineage>
        <taxon>Eukaryota</taxon>
        <taxon>Sar</taxon>
        <taxon>Alveolata</taxon>
        <taxon>Ciliophora</taxon>
        <taxon>Postciliodesmatophora</taxon>
        <taxon>Heterotrichea</taxon>
        <taxon>Heterotrichida</taxon>
        <taxon>Blepharismidae</taxon>
        <taxon>Blepharisma</taxon>
    </lineage>
</organism>
<dbReference type="PROSITE" id="PS00518">
    <property type="entry name" value="ZF_RING_1"/>
    <property type="match status" value="1"/>
</dbReference>
<dbReference type="InterPro" id="IPR044066">
    <property type="entry name" value="TRIAD_supradom"/>
</dbReference>
<dbReference type="Pfam" id="PF13920">
    <property type="entry name" value="zf-C3HC4_3"/>
    <property type="match status" value="1"/>
</dbReference>
<dbReference type="GO" id="GO:0004842">
    <property type="term" value="F:ubiquitin-protein transferase activity"/>
    <property type="evidence" value="ECO:0007669"/>
    <property type="project" value="InterPro"/>
</dbReference>
<keyword evidence="3" id="KW-0677">Repeat</keyword>
<reference evidence="10" key="1">
    <citation type="submission" date="2021-09" db="EMBL/GenBank/DDBJ databases">
        <authorList>
            <consortium name="AG Swart"/>
            <person name="Singh M."/>
            <person name="Singh A."/>
            <person name="Seah K."/>
            <person name="Emmerich C."/>
        </authorList>
    </citation>
    <scope>NUCLEOTIDE SEQUENCE</scope>
    <source>
        <strain evidence="10">ATCC30299</strain>
    </source>
</reference>
<comment type="caution">
    <text evidence="10">The sequence shown here is derived from an EMBL/GenBank/DDBJ whole genome shotgun (WGS) entry which is preliminary data.</text>
</comment>
<dbReference type="CDD" id="cd20335">
    <property type="entry name" value="BRcat_RBR"/>
    <property type="match status" value="1"/>
</dbReference>
<evidence type="ECO:0000256" key="1">
    <source>
        <dbReference type="ARBA" id="ARBA00022679"/>
    </source>
</evidence>
<gene>
    <name evidence="10" type="ORF">BSTOLATCC_MIC16691</name>
</gene>
<evidence type="ECO:0000256" key="2">
    <source>
        <dbReference type="ARBA" id="ARBA00022723"/>
    </source>
</evidence>
<evidence type="ECO:0000256" key="6">
    <source>
        <dbReference type="ARBA" id="ARBA00022833"/>
    </source>
</evidence>
<evidence type="ECO:0000259" key="8">
    <source>
        <dbReference type="PROSITE" id="PS50089"/>
    </source>
</evidence>
<dbReference type="Gene3D" id="1.20.120.1750">
    <property type="match status" value="1"/>
</dbReference>
<evidence type="ECO:0000256" key="7">
    <source>
        <dbReference type="PROSITE-ProRule" id="PRU00175"/>
    </source>
</evidence>
<feature type="domain" description="RING-type" evidence="9">
    <location>
        <begin position="63"/>
        <end position="280"/>
    </location>
</feature>
<accession>A0AAU9ITX0</accession>
<dbReference type="PROSITE" id="PS51873">
    <property type="entry name" value="TRIAD"/>
    <property type="match status" value="1"/>
</dbReference>
<evidence type="ECO:0000256" key="3">
    <source>
        <dbReference type="ARBA" id="ARBA00022737"/>
    </source>
</evidence>